<organism evidence="13 14">
    <name type="scientific">Pyronema omphalodes (strain CBS 100304)</name>
    <name type="common">Pyronema confluens</name>
    <dbReference type="NCBI Taxonomy" id="1076935"/>
    <lineage>
        <taxon>Eukaryota</taxon>
        <taxon>Fungi</taxon>
        <taxon>Dikarya</taxon>
        <taxon>Ascomycota</taxon>
        <taxon>Pezizomycotina</taxon>
        <taxon>Pezizomycetes</taxon>
        <taxon>Pezizales</taxon>
        <taxon>Pyronemataceae</taxon>
        <taxon>Pyronema</taxon>
    </lineage>
</organism>
<dbReference type="PANTHER" id="PTHR43766">
    <property type="entry name" value="TRYPTOPHAN--TRNA LIGASE, MITOCHONDRIAL"/>
    <property type="match status" value="1"/>
</dbReference>
<dbReference type="STRING" id="1076935.U4LMT9"/>
<dbReference type="Gene3D" id="3.40.50.620">
    <property type="entry name" value="HUPs"/>
    <property type="match status" value="1"/>
</dbReference>
<comment type="similarity">
    <text evidence="2 12">Belongs to the class-I aminoacyl-tRNA synthetase family.</text>
</comment>
<dbReference type="GO" id="GO:0005759">
    <property type="term" value="C:mitochondrial matrix"/>
    <property type="evidence" value="ECO:0007669"/>
    <property type="project" value="UniProtKB-SubCell"/>
</dbReference>
<evidence type="ECO:0000256" key="10">
    <source>
        <dbReference type="ARBA" id="ARBA00049929"/>
    </source>
</evidence>
<evidence type="ECO:0000256" key="3">
    <source>
        <dbReference type="ARBA" id="ARBA00013161"/>
    </source>
</evidence>
<dbReference type="GO" id="GO:0005524">
    <property type="term" value="F:ATP binding"/>
    <property type="evidence" value="ECO:0007669"/>
    <property type="project" value="UniProtKB-KW"/>
</dbReference>
<dbReference type="InterPro" id="IPR002306">
    <property type="entry name" value="Trp-tRNA-ligase"/>
</dbReference>
<protein>
    <recommendedName>
        <fullName evidence="11">Tryptophan--tRNA ligase, mitochondrial</fullName>
        <ecNumber evidence="3">6.1.1.2</ecNumber>
    </recommendedName>
    <alternativeName>
        <fullName evidence="9">Tryptophanyl-tRNA synthetase</fullName>
    </alternativeName>
</protein>
<evidence type="ECO:0000313" key="14">
    <source>
        <dbReference type="Proteomes" id="UP000018144"/>
    </source>
</evidence>
<keyword evidence="6 12" id="KW-0067">ATP-binding</keyword>
<dbReference type="OrthoDB" id="15808at2759"/>
<evidence type="ECO:0000313" key="13">
    <source>
        <dbReference type="EMBL" id="CCX32892.1"/>
    </source>
</evidence>
<keyword evidence="7 12" id="KW-0648">Protein biosynthesis</keyword>
<sequence>MTSLTRAFSTTCRKAASAAAAATAAKLPTPRVVFSGIQPTGVPHLGNYLGALRNWETLQTEAAPGDKLLFSIVDLHAITIRQDPEQLRRHKRECLASLLAIGLDPKKSIIFEQSSCRQHAELMWILSCGASMGYLSRMTQWKSKIGVGETEDALGKKAGKTLKLGLFSYPVLQAADILVHRATEVPVGEDQSQHLEFTREIASGFAALYKDVFPLPKTVLSPAKRVMSIRNPSVKMSKSDPDATSRILLTDTPEEIQNKFKKAVTDSLGTVTYDLKERPGVSNLIQIYSHMQRRDDFEAVAKEFEGCNMTQLKTRVSECVIEKLGGFRKEYERIMNESDGYLNAIAEEGAKKANESAEGTMLQVKKAMGLI</sequence>
<evidence type="ECO:0000256" key="12">
    <source>
        <dbReference type="RuleBase" id="RU363036"/>
    </source>
</evidence>
<dbReference type="PROSITE" id="PS00178">
    <property type="entry name" value="AA_TRNA_LIGASE_I"/>
    <property type="match status" value="1"/>
</dbReference>
<dbReference type="AlphaFoldDB" id="U4LMT9"/>
<keyword evidence="8 12" id="KW-0030">Aminoacyl-tRNA synthetase</keyword>
<evidence type="ECO:0000256" key="11">
    <source>
        <dbReference type="ARBA" id="ARBA00069760"/>
    </source>
</evidence>
<proteinExistence type="inferred from homology"/>
<evidence type="ECO:0000256" key="9">
    <source>
        <dbReference type="ARBA" id="ARBA00030268"/>
    </source>
</evidence>
<dbReference type="InterPro" id="IPR001412">
    <property type="entry name" value="aa-tRNA-synth_I_CS"/>
</dbReference>
<evidence type="ECO:0000256" key="7">
    <source>
        <dbReference type="ARBA" id="ARBA00022917"/>
    </source>
</evidence>
<dbReference type="Pfam" id="PF00579">
    <property type="entry name" value="tRNA-synt_1b"/>
    <property type="match status" value="1"/>
</dbReference>
<gene>
    <name evidence="13" type="ORF">PCON_13743</name>
</gene>
<dbReference type="PANTHER" id="PTHR43766:SF1">
    <property type="entry name" value="TRYPTOPHAN--TRNA LIGASE, MITOCHONDRIAL"/>
    <property type="match status" value="1"/>
</dbReference>
<dbReference type="FunFam" id="1.10.240.10:FF:000002">
    <property type="entry name" value="Tryptophan--tRNA ligase"/>
    <property type="match status" value="1"/>
</dbReference>
<dbReference type="OMA" id="PNHIRIE"/>
<dbReference type="InterPro" id="IPR050203">
    <property type="entry name" value="Trp-tRNA_synthetase"/>
</dbReference>
<keyword evidence="14" id="KW-1185">Reference proteome</keyword>
<evidence type="ECO:0000256" key="1">
    <source>
        <dbReference type="ARBA" id="ARBA00004305"/>
    </source>
</evidence>
<keyword evidence="5 12" id="KW-0547">Nucleotide-binding</keyword>
<keyword evidence="4 12" id="KW-0436">Ligase</keyword>
<evidence type="ECO:0000256" key="5">
    <source>
        <dbReference type="ARBA" id="ARBA00022741"/>
    </source>
</evidence>
<dbReference type="GO" id="GO:0070183">
    <property type="term" value="P:mitochondrial tryptophanyl-tRNA aminoacylation"/>
    <property type="evidence" value="ECO:0007669"/>
    <property type="project" value="TreeGrafter"/>
</dbReference>
<dbReference type="HAMAP" id="MF_00140_B">
    <property type="entry name" value="Trp_tRNA_synth_B"/>
    <property type="match status" value="1"/>
</dbReference>
<evidence type="ECO:0000256" key="4">
    <source>
        <dbReference type="ARBA" id="ARBA00022598"/>
    </source>
</evidence>
<dbReference type="SUPFAM" id="SSF52374">
    <property type="entry name" value="Nucleotidylyl transferase"/>
    <property type="match status" value="1"/>
</dbReference>
<dbReference type="Gene3D" id="1.10.240.10">
    <property type="entry name" value="Tyrosyl-Transfer RNA Synthetase"/>
    <property type="match status" value="1"/>
</dbReference>
<accession>U4LMT9</accession>
<dbReference type="EC" id="6.1.1.2" evidence="3"/>
<evidence type="ECO:0000256" key="8">
    <source>
        <dbReference type="ARBA" id="ARBA00023146"/>
    </source>
</evidence>
<dbReference type="eggNOG" id="KOG2713">
    <property type="taxonomic scope" value="Eukaryota"/>
</dbReference>
<dbReference type="FunFam" id="3.40.50.620:FF:000082">
    <property type="entry name" value="MSW1p Mitochondrial tryptophanyl-tRNA synthetase"/>
    <property type="match status" value="1"/>
</dbReference>
<dbReference type="InterPro" id="IPR002305">
    <property type="entry name" value="aa-tRNA-synth_Ic"/>
</dbReference>
<name>U4LMT9_PYROM</name>
<dbReference type="CDD" id="cd00806">
    <property type="entry name" value="TrpRS_core"/>
    <property type="match status" value="1"/>
</dbReference>
<evidence type="ECO:0000256" key="2">
    <source>
        <dbReference type="ARBA" id="ARBA00005594"/>
    </source>
</evidence>
<dbReference type="NCBIfam" id="TIGR00233">
    <property type="entry name" value="trpS"/>
    <property type="match status" value="1"/>
</dbReference>
<comment type="catalytic activity">
    <reaction evidence="10">
        <text>tRNA(Trp) + L-tryptophan + ATP = L-tryptophyl-tRNA(Trp) + AMP + diphosphate + H(+)</text>
        <dbReference type="Rhea" id="RHEA:24080"/>
        <dbReference type="Rhea" id="RHEA-COMP:9671"/>
        <dbReference type="Rhea" id="RHEA-COMP:9705"/>
        <dbReference type="ChEBI" id="CHEBI:15378"/>
        <dbReference type="ChEBI" id="CHEBI:30616"/>
        <dbReference type="ChEBI" id="CHEBI:33019"/>
        <dbReference type="ChEBI" id="CHEBI:57912"/>
        <dbReference type="ChEBI" id="CHEBI:78442"/>
        <dbReference type="ChEBI" id="CHEBI:78535"/>
        <dbReference type="ChEBI" id="CHEBI:456215"/>
        <dbReference type="EC" id="6.1.1.2"/>
    </reaction>
</comment>
<dbReference type="PRINTS" id="PR01039">
    <property type="entry name" value="TRNASYNTHTRP"/>
</dbReference>
<reference evidence="13 14" key="1">
    <citation type="journal article" date="2013" name="PLoS Genet.">
        <title>The genome and development-dependent transcriptomes of Pyronema confluens: a window into fungal evolution.</title>
        <authorList>
            <person name="Traeger S."/>
            <person name="Altegoer F."/>
            <person name="Freitag M."/>
            <person name="Gabaldon T."/>
            <person name="Kempken F."/>
            <person name="Kumar A."/>
            <person name="Marcet-Houben M."/>
            <person name="Poggeler S."/>
            <person name="Stajich J.E."/>
            <person name="Nowrousian M."/>
        </authorList>
    </citation>
    <scope>NUCLEOTIDE SEQUENCE [LARGE SCALE GENOMIC DNA]</scope>
    <source>
        <strain evidence="14">CBS 100304</strain>
        <tissue evidence="13">Vegetative mycelium</tissue>
    </source>
</reference>
<comment type="subcellular location">
    <subcellularLocation>
        <location evidence="1">Mitochondrion matrix</location>
    </subcellularLocation>
</comment>
<evidence type="ECO:0000256" key="6">
    <source>
        <dbReference type="ARBA" id="ARBA00022840"/>
    </source>
</evidence>
<dbReference type="InterPro" id="IPR014729">
    <property type="entry name" value="Rossmann-like_a/b/a_fold"/>
</dbReference>
<dbReference type="InterPro" id="IPR024109">
    <property type="entry name" value="Trp-tRNA-ligase_bac-type"/>
</dbReference>
<dbReference type="Proteomes" id="UP000018144">
    <property type="component" value="Unassembled WGS sequence"/>
</dbReference>
<dbReference type="GO" id="GO:0004830">
    <property type="term" value="F:tryptophan-tRNA ligase activity"/>
    <property type="evidence" value="ECO:0007669"/>
    <property type="project" value="UniProtKB-EC"/>
</dbReference>
<dbReference type="EMBL" id="HF935907">
    <property type="protein sequence ID" value="CCX32892.1"/>
    <property type="molecule type" value="Genomic_DNA"/>
</dbReference>